<evidence type="ECO:0000313" key="6">
    <source>
        <dbReference type="Proteomes" id="UP000533476"/>
    </source>
</evidence>
<dbReference type="InterPro" id="IPR025110">
    <property type="entry name" value="AMP-bd_C"/>
</dbReference>
<dbReference type="PANTHER" id="PTHR43201">
    <property type="entry name" value="ACYL-COA SYNTHETASE"/>
    <property type="match status" value="1"/>
</dbReference>
<feature type="domain" description="AMP-binding enzyme C-terminal" evidence="4">
    <location>
        <begin position="381"/>
        <end position="456"/>
    </location>
</feature>
<dbReference type="Pfam" id="PF00501">
    <property type="entry name" value="AMP-binding"/>
    <property type="match status" value="2"/>
</dbReference>
<feature type="domain" description="AMP-dependent synthetase/ligase" evidence="3">
    <location>
        <begin position="18"/>
        <end position="105"/>
    </location>
</feature>
<reference evidence="5 6" key="1">
    <citation type="submission" date="2020-04" db="EMBL/GenBank/DDBJ databases">
        <authorList>
            <person name="Zhang R."/>
            <person name="Schippers A."/>
        </authorList>
    </citation>
    <scope>NUCLEOTIDE SEQUENCE [LARGE SCALE GENOMIC DNA]</scope>
    <source>
        <strain evidence="5 6">DSM 109850</strain>
    </source>
</reference>
<proteinExistence type="inferred from homology"/>
<dbReference type="Gene3D" id="3.30.300.30">
    <property type="match status" value="1"/>
</dbReference>
<evidence type="ECO:0000259" key="3">
    <source>
        <dbReference type="Pfam" id="PF00501"/>
    </source>
</evidence>
<dbReference type="InterPro" id="IPR000873">
    <property type="entry name" value="AMP-dep_synth/lig_dom"/>
</dbReference>
<gene>
    <name evidence="5" type="ORF">HIJ39_14740</name>
</gene>
<feature type="domain" description="AMP-dependent synthetase/ligase" evidence="3">
    <location>
        <begin position="127"/>
        <end position="327"/>
    </location>
</feature>
<organism evidence="5 6">
    <name type="scientific">Sulfobacillus harzensis</name>
    <dbReference type="NCBI Taxonomy" id="2729629"/>
    <lineage>
        <taxon>Bacteria</taxon>
        <taxon>Bacillati</taxon>
        <taxon>Bacillota</taxon>
        <taxon>Clostridia</taxon>
        <taxon>Eubacteriales</taxon>
        <taxon>Clostridiales Family XVII. Incertae Sedis</taxon>
        <taxon>Sulfobacillus</taxon>
    </lineage>
</organism>
<evidence type="ECO:0000313" key="5">
    <source>
        <dbReference type="EMBL" id="NMP23600.1"/>
    </source>
</evidence>
<accession>A0A7Y0Q3P5</accession>
<dbReference type="AlphaFoldDB" id="A0A7Y0Q3P5"/>
<sequence>MQQWKTLQDVIGERRSPRPYLTEVGGSTWTYEELAREMERRGRLLDAWGVHEGHRVALMVQKPGEFILWFLALLYKEAIVAPINPAAPETDVRRTMEKSQANFLFDGVHPPVLSPLSMSRPTRGGGVILLTSGSTGDPKPVGLGIRALLHTASQVVEAHRLTPQDRGFSPLPLFHINALVVAVLGSLVAGSSLVVDDGFHASTFWSVIDEQQVSWINAVPSILTVLSQRPEMPRAGHRVRFIRSASAPLPRAIRERVEARFGIGVVETYGMTEAGSQIAANPLPGEGNRAGSVGLPCGIEVRIVSEDGEPVPAGERGSVEIRGPGVLDPNWGPNQWARRVMHAGWYPTGDLGFLDEDGFLFLEGRSRDIINRGGEKIFPREVEEWLLRHPEVADCAVVGRPHPILGEEPVAFVVARDEEAMDIPGLDEWAERGLSRFKRPAQYFVVKSLPKGSTGKIARQDLRQQVREGGAG</sequence>
<dbReference type="GO" id="GO:0031956">
    <property type="term" value="F:medium-chain fatty acid-CoA ligase activity"/>
    <property type="evidence" value="ECO:0007669"/>
    <property type="project" value="TreeGrafter"/>
</dbReference>
<dbReference type="Pfam" id="PF13193">
    <property type="entry name" value="AMP-binding_C"/>
    <property type="match status" value="1"/>
</dbReference>
<dbReference type="PANTHER" id="PTHR43201:SF5">
    <property type="entry name" value="MEDIUM-CHAIN ACYL-COA LIGASE ACSF2, MITOCHONDRIAL"/>
    <property type="match status" value="1"/>
</dbReference>
<dbReference type="PROSITE" id="PS00455">
    <property type="entry name" value="AMP_BINDING"/>
    <property type="match status" value="1"/>
</dbReference>
<evidence type="ECO:0000259" key="4">
    <source>
        <dbReference type="Pfam" id="PF13193"/>
    </source>
</evidence>
<dbReference type="GO" id="GO:0006631">
    <property type="term" value="P:fatty acid metabolic process"/>
    <property type="evidence" value="ECO:0007669"/>
    <property type="project" value="TreeGrafter"/>
</dbReference>
<dbReference type="SUPFAM" id="SSF56801">
    <property type="entry name" value="Acetyl-CoA synthetase-like"/>
    <property type="match status" value="1"/>
</dbReference>
<evidence type="ECO:0000256" key="2">
    <source>
        <dbReference type="ARBA" id="ARBA00022598"/>
    </source>
</evidence>
<protein>
    <submittedName>
        <fullName evidence="5">AMP-binding protein</fullName>
    </submittedName>
</protein>
<dbReference type="InterPro" id="IPR042099">
    <property type="entry name" value="ANL_N_sf"/>
</dbReference>
<dbReference type="Proteomes" id="UP000533476">
    <property type="component" value="Unassembled WGS sequence"/>
</dbReference>
<comment type="caution">
    <text evidence="5">The sequence shown here is derived from an EMBL/GenBank/DDBJ whole genome shotgun (WGS) entry which is preliminary data.</text>
</comment>
<keyword evidence="2" id="KW-0436">Ligase</keyword>
<dbReference type="RefSeq" id="WP_169101027.1">
    <property type="nucleotide sequence ID" value="NZ_JABBVZ010000058.1"/>
</dbReference>
<evidence type="ECO:0000256" key="1">
    <source>
        <dbReference type="ARBA" id="ARBA00006432"/>
    </source>
</evidence>
<dbReference type="Gene3D" id="3.40.50.12780">
    <property type="entry name" value="N-terminal domain of ligase-like"/>
    <property type="match status" value="1"/>
</dbReference>
<name>A0A7Y0Q3P5_9FIRM</name>
<keyword evidence="6" id="KW-1185">Reference proteome</keyword>
<dbReference type="InterPro" id="IPR020845">
    <property type="entry name" value="AMP-binding_CS"/>
</dbReference>
<dbReference type="EMBL" id="JABBVZ010000058">
    <property type="protein sequence ID" value="NMP23600.1"/>
    <property type="molecule type" value="Genomic_DNA"/>
</dbReference>
<dbReference type="InterPro" id="IPR045851">
    <property type="entry name" value="AMP-bd_C_sf"/>
</dbReference>
<comment type="similarity">
    <text evidence="1">Belongs to the ATP-dependent AMP-binding enzyme family.</text>
</comment>